<proteinExistence type="predicted"/>
<protein>
    <recommendedName>
        <fullName evidence="3">MltA-interacting MipA family protein</fullName>
    </recommendedName>
</protein>
<gene>
    <name evidence="1" type="ORF">YH65_08005</name>
</gene>
<dbReference type="AlphaFoldDB" id="A0A7U4M358"/>
<evidence type="ECO:0000313" key="1">
    <source>
        <dbReference type="EMBL" id="AKF26013.1"/>
    </source>
</evidence>
<reference evidence="2" key="2">
    <citation type="journal article" date="2017" name="Stand. Genomic Sci.">
        <title>Complete genome sequence of the sulfur-oxidizing chemolithoautotrophic Sulfurovum lithotrophicum 42BKTT.</title>
        <authorList>
            <person name="Jeon W."/>
            <person name="Priscilla L."/>
            <person name="Park G."/>
            <person name="Lee H."/>
            <person name="Lee N."/>
            <person name="Lee D."/>
            <person name="Kwon H."/>
            <person name="Ahn I."/>
            <person name="Lee C."/>
            <person name="Lee H."/>
            <person name="Ahn J."/>
        </authorList>
    </citation>
    <scope>NUCLEOTIDE SEQUENCE [LARGE SCALE GENOMIC DNA]</scope>
    <source>
        <strain evidence="2">ATCC BAA-797 / 42BKT</strain>
    </source>
</reference>
<dbReference type="Pfam" id="PF06629">
    <property type="entry name" value="MipA"/>
    <property type="match status" value="1"/>
</dbReference>
<name>A0A7U4M358_9BACT</name>
<reference evidence="1 2" key="1">
    <citation type="submission" date="2015-04" db="EMBL/GenBank/DDBJ databases">
        <title>Complete genome sequence of Sulfurovum lithotrophicum ATCC BAA-797T.</title>
        <authorList>
            <person name="Ahn J."/>
            <person name="Park G."/>
            <person name="Jeon W."/>
            <person name="Jang Y."/>
            <person name="Jang M."/>
            <person name="Lee H."/>
            <person name="Lee H."/>
        </authorList>
    </citation>
    <scope>NUCLEOTIDE SEQUENCE [LARGE SCALE GENOMIC DNA]</scope>
    <source>
        <strain evidence="2">ATCC BAA-797 / 42BKT</strain>
    </source>
</reference>
<dbReference type="KEGG" id="slh:YH65_08005"/>
<dbReference type="Proteomes" id="UP000034444">
    <property type="component" value="Chromosome"/>
</dbReference>
<organism evidence="1 2">
    <name type="scientific">Sulfurovum lithotrophicum</name>
    <dbReference type="NCBI Taxonomy" id="206403"/>
    <lineage>
        <taxon>Bacteria</taxon>
        <taxon>Pseudomonadati</taxon>
        <taxon>Campylobacterota</taxon>
        <taxon>Epsilonproteobacteria</taxon>
        <taxon>Campylobacterales</taxon>
        <taxon>Sulfurovaceae</taxon>
        <taxon>Sulfurovum</taxon>
    </lineage>
</organism>
<accession>A0A7U4M358</accession>
<dbReference type="EMBL" id="CP011308">
    <property type="protein sequence ID" value="AKF26013.1"/>
    <property type="molecule type" value="Genomic_DNA"/>
</dbReference>
<sequence length="417" mass="47975">MHADPDVPGYRQPRWGVGAVWRHVNVPFNERFATHNGETTVSFIPTFYYNGEHLYFDGTELGYRADIADNLSLAAFTRLRLADFPENRQNEYQDDGYDPGVKLRYTFTRGQYADLELMTDMKGNAYGNFTYEHTFYWNDLDLMPYATASYKSSGFNMRYYGLERESLDSGIDLALGMDIWYHLYSNFYLYGKIQTKFLNSGATKSTYIGEDRQNEYWLGFAFRDDKDKPEQTQLQSKPYFRLAYGFATTANLGEILVGDTIPDKFNNTMSSLFYGYPLSDTFFNFPVSIYLTPGVVWHHTSEVQDTSEEFVLALKAYYTIPLPWRVRLGVATGISYVTNITYIENADMDPGIKSSKLLEHLGFSADISLEDIFGDTLDGLWLGYDIHHRSAVFKSASEYGNFKGGSNYNTVYLQYHF</sequence>
<evidence type="ECO:0008006" key="3">
    <source>
        <dbReference type="Google" id="ProtNLM"/>
    </source>
</evidence>
<keyword evidence="2" id="KW-1185">Reference proteome</keyword>
<dbReference type="InterPro" id="IPR010583">
    <property type="entry name" value="MipA"/>
</dbReference>
<evidence type="ECO:0000313" key="2">
    <source>
        <dbReference type="Proteomes" id="UP000034444"/>
    </source>
</evidence>